<protein>
    <submittedName>
        <fullName evidence="1">Uncharacterized protein</fullName>
    </submittedName>
</protein>
<dbReference type="AlphaFoldDB" id="C0KGN7"/>
<sequence>MDAALFLVLRGQKALLLGHGLIVLGDLALQLHRRLERVAAVELHLAVNALALDLQFLDALACYGHDLVHLYEGGLALGLVGRLVGVARHQHALAAALLGNARALLRLFAALHFQSGTLVFGQRGADAAPLGTGVVQDALLTVHAVGDGAVGGDAPAGFVDTGVHLLRRLRLRPGDRGQQAQRCGGCSCHEPARVSCACFQNPCPPGCCRCFQSFTP</sequence>
<accession>C0KGN7</accession>
<evidence type="ECO:0000313" key="1">
    <source>
        <dbReference type="EMBL" id="ACN62980.1"/>
    </source>
</evidence>
<dbReference type="EMBL" id="FJ601374">
    <property type="protein sequence ID" value="ACN62980.1"/>
    <property type="molecule type" value="Genomic_DNA"/>
</dbReference>
<name>C0KGN7_9BURK</name>
<reference evidence="1" key="1">
    <citation type="journal article" date="2010" name="World J. Microbiol. Biotechnol.">
        <title>A novel degradation pathway of chloroaniline in Diaphorobacter sp. PCA039 entails initial hydroxylation.</title>
        <authorList>
            <person name="Zhang T."/>
            <person name="Ren H.F."/>
            <person name="Liu Y."/>
            <person name="Zhu B.L."/>
            <person name="Liu Z.P."/>
            <person name="Liu S.J."/>
        </authorList>
    </citation>
    <scope>NUCLEOTIDE SEQUENCE</scope>
    <source>
        <strain evidence="1">PCA039</strain>
    </source>
</reference>
<proteinExistence type="predicted"/>
<organism evidence="1">
    <name type="scientific">Diaphorobacter sp. PCA039</name>
    <dbReference type="NCBI Taxonomy" id="266831"/>
    <lineage>
        <taxon>Bacteria</taxon>
        <taxon>Pseudomonadati</taxon>
        <taxon>Pseudomonadota</taxon>
        <taxon>Betaproteobacteria</taxon>
        <taxon>Burkholderiales</taxon>
        <taxon>Comamonadaceae</taxon>
        <taxon>Diaphorobacter</taxon>
    </lineage>
</organism>